<keyword evidence="4" id="KW-1185">Reference proteome</keyword>
<evidence type="ECO:0008006" key="5">
    <source>
        <dbReference type="Google" id="ProtNLM"/>
    </source>
</evidence>
<evidence type="ECO:0000256" key="2">
    <source>
        <dbReference type="SAM" id="Phobius"/>
    </source>
</evidence>
<keyword evidence="2" id="KW-0812">Transmembrane</keyword>
<gene>
    <name evidence="3" type="ORF">J2T15_002682</name>
</gene>
<reference evidence="3 4" key="1">
    <citation type="submission" date="2023-07" db="EMBL/GenBank/DDBJ databases">
        <title>Sorghum-associated microbial communities from plants grown in Nebraska, USA.</title>
        <authorList>
            <person name="Schachtman D."/>
        </authorList>
    </citation>
    <scope>NUCLEOTIDE SEQUENCE [LARGE SCALE GENOMIC DNA]</scope>
    <source>
        <strain evidence="3 4">CC482</strain>
    </source>
</reference>
<proteinExistence type="predicted"/>
<evidence type="ECO:0000313" key="3">
    <source>
        <dbReference type="EMBL" id="MDQ0113241.1"/>
    </source>
</evidence>
<feature type="region of interest" description="Disordered" evidence="1">
    <location>
        <begin position="179"/>
        <end position="256"/>
    </location>
</feature>
<evidence type="ECO:0000256" key="1">
    <source>
        <dbReference type="SAM" id="MobiDB-lite"/>
    </source>
</evidence>
<organism evidence="3 4">
    <name type="scientific">Paenibacillus harenae</name>
    <dbReference type="NCBI Taxonomy" id="306543"/>
    <lineage>
        <taxon>Bacteria</taxon>
        <taxon>Bacillati</taxon>
        <taxon>Bacillota</taxon>
        <taxon>Bacilli</taxon>
        <taxon>Bacillales</taxon>
        <taxon>Paenibacillaceae</taxon>
        <taxon>Paenibacillus</taxon>
    </lineage>
</organism>
<comment type="caution">
    <text evidence="3">The sequence shown here is derived from an EMBL/GenBank/DDBJ whole genome shotgun (WGS) entry which is preliminary data.</text>
</comment>
<feature type="transmembrane region" description="Helical" evidence="2">
    <location>
        <begin position="265"/>
        <end position="287"/>
    </location>
</feature>
<sequence length="316" mass="32219">MILMLALTYPAISTSSIGPPVILWEITSTSRVPRVIGTARTADPVLISPRLTVPVWGGDRSTPAPVGVNTLLVAGALHISALKVNIVAPKSCGVVLLKVTEIEVIVPSRGTAKAKFSRKPRLLPVRSMLPPVTGTSDLEVPKPTNPTELGLPSGALLEETDVPEAKGIIVSPPAVPAGPVGPGGPVGPVGPTAPAGPGGPIRPAVPAGPGGPGGPTVPAGPGRPGDPTIPAGPVGPGGPTVPAGPGGPEIPVSPGGPARPRRLKYLARSVFPLILWALRIPLVRYGLKERGTHTHIIFLYLLIVFFLARTHLVDLA</sequence>
<feature type="region of interest" description="Disordered" evidence="1">
    <location>
        <begin position="127"/>
        <end position="153"/>
    </location>
</feature>
<accession>A0ABT9U0U7</accession>
<dbReference type="PANTHER" id="PTHR10068">
    <property type="entry name" value="BONE MARROW PROTEOGLYCAN"/>
    <property type="match status" value="1"/>
</dbReference>
<keyword evidence="2" id="KW-1133">Transmembrane helix</keyword>
<name>A0ABT9U0U7_PAEHA</name>
<dbReference type="EMBL" id="JAUSSU010000005">
    <property type="protein sequence ID" value="MDQ0113241.1"/>
    <property type="molecule type" value="Genomic_DNA"/>
</dbReference>
<feature type="transmembrane region" description="Helical" evidence="2">
    <location>
        <begin position="293"/>
        <end position="312"/>
    </location>
</feature>
<evidence type="ECO:0000313" key="4">
    <source>
        <dbReference type="Proteomes" id="UP001229346"/>
    </source>
</evidence>
<feature type="compositionally biased region" description="Low complexity" evidence="1">
    <location>
        <begin position="189"/>
        <end position="207"/>
    </location>
</feature>
<dbReference type="PANTHER" id="PTHR10068:SF14">
    <property type="entry name" value="CELL WALL ADHESIN EAP1"/>
    <property type="match status" value="1"/>
</dbReference>
<protein>
    <recommendedName>
        <fullName evidence="5">Collagen-like protein</fullName>
    </recommendedName>
</protein>
<dbReference type="Proteomes" id="UP001229346">
    <property type="component" value="Unassembled WGS sequence"/>
</dbReference>
<keyword evidence="2" id="KW-0472">Membrane</keyword>